<evidence type="ECO:0000256" key="1">
    <source>
        <dbReference type="SAM" id="MobiDB-lite"/>
    </source>
</evidence>
<protein>
    <submittedName>
        <fullName evidence="2">Uncharacterized protein</fullName>
    </submittedName>
</protein>
<sequence>MEKHQENMKVEQQKHHTTYFPFSLVHARKRDSFINPPKQRGDASKNSIF</sequence>
<evidence type="ECO:0000313" key="3">
    <source>
        <dbReference type="Proteomes" id="UP001154282"/>
    </source>
</evidence>
<evidence type="ECO:0000313" key="2">
    <source>
        <dbReference type="EMBL" id="CAI0546335.1"/>
    </source>
</evidence>
<dbReference type="AlphaFoldDB" id="A0AAV0QN13"/>
<gene>
    <name evidence="2" type="ORF">LITE_LOCUS43924</name>
</gene>
<organism evidence="2 3">
    <name type="scientific">Linum tenue</name>
    <dbReference type="NCBI Taxonomy" id="586396"/>
    <lineage>
        <taxon>Eukaryota</taxon>
        <taxon>Viridiplantae</taxon>
        <taxon>Streptophyta</taxon>
        <taxon>Embryophyta</taxon>
        <taxon>Tracheophyta</taxon>
        <taxon>Spermatophyta</taxon>
        <taxon>Magnoliopsida</taxon>
        <taxon>eudicotyledons</taxon>
        <taxon>Gunneridae</taxon>
        <taxon>Pentapetalae</taxon>
        <taxon>rosids</taxon>
        <taxon>fabids</taxon>
        <taxon>Malpighiales</taxon>
        <taxon>Linaceae</taxon>
        <taxon>Linum</taxon>
    </lineage>
</organism>
<dbReference type="EMBL" id="CAMGYJ010000009">
    <property type="protein sequence ID" value="CAI0546335.1"/>
    <property type="molecule type" value="Genomic_DNA"/>
</dbReference>
<proteinExistence type="predicted"/>
<reference evidence="2" key="1">
    <citation type="submission" date="2022-08" db="EMBL/GenBank/DDBJ databases">
        <authorList>
            <person name="Gutierrez-Valencia J."/>
        </authorList>
    </citation>
    <scope>NUCLEOTIDE SEQUENCE</scope>
</reference>
<keyword evidence="3" id="KW-1185">Reference proteome</keyword>
<feature type="region of interest" description="Disordered" evidence="1">
    <location>
        <begin position="30"/>
        <end position="49"/>
    </location>
</feature>
<name>A0AAV0QN13_9ROSI</name>
<comment type="caution">
    <text evidence="2">The sequence shown here is derived from an EMBL/GenBank/DDBJ whole genome shotgun (WGS) entry which is preliminary data.</text>
</comment>
<accession>A0AAV0QN13</accession>
<dbReference type="Proteomes" id="UP001154282">
    <property type="component" value="Unassembled WGS sequence"/>
</dbReference>